<organism evidence="2 3">
    <name type="scientific">Clohesyomyces aquaticus</name>
    <dbReference type="NCBI Taxonomy" id="1231657"/>
    <lineage>
        <taxon>Eukaryota</taxon>
        <taxon>Fungi</taxon>
        <taxon>Dikarya</taxon>
        <taxon>Ascomycota</taxon>
        <taxon>Pezizomycotina</taxon>
        <taxon>Dothideomycetes</taxon>
        <taxon>Pleosporomycetidae</taxon>
        <taxon>Pleosporales</taxon>
        <taxon>Lindgomycetaceae</taxon>
        <taxon>Clohesyomyces</taxon>
    </lineage>
</organism>
<dbReference type="OrthoDB" id="4140442at2759"/>
<evidence type="ECO:0000256" key="1">
    <source>
        <dbReference type="SAM" id="Phobius"/>
    </source>
</evidence>
<keyword evidence="3" id="KW-1185">Reference proteome</keyword>
<comment type="caution">
    <text evidence="2">The sequence shown here is derived from an EMBL/GenBank/DDBJ whole genome shotgun (WGS) entry which is preliminary data.</text>
</comment>
<dbReference type="AlphaFoldDB" id="A0A1Y2AB22"/>
<feature type="transmembrane region" description="Helical" evidence="1">
    <location>
        <begin position="128"/>
        <end position="149"/>
    </location>
</feature>
<proteinExistence type="predicted"/>
<keyword evidence="1" id="KW-0472">Membrane</keyword>
<dbReference type="Proteomes" id="UP000193144">
    <property type="component" value="Unassembled WGS sequence"/>
</dbReference>
<dbReference type="STRING" id="1231657.A0A1Y2AB22"/>
<keyword evidence="1" id="KW-0812">Transmembrane</keyword>
<reference evidence="2 3" key="1">
    <citation type="submission" date="2016-07" db="EMBL/GenBank/DDBJ databases">
        <title>Pervasive Adenine N6-methylation of Active Genes in Fungi.</title>
        <authorList>
            <consortium name="DOE Joint Genome Institute"/>
            <person name="Mondo S.J."/>
            <person name="Dannebaum R.O."/>
            <person name="Kuo R.C."/>
            <person name="Labutti K."/>
            <person name="Haridas S."/>
            <person name="Kuo A."/>
            <person name="Salamov A."/>
            <person name="Ahrendt S.R."/>
            <person name="Lipzen A."/>
            <person name="Sullivan W."/>
            <person name="Andreopoulos W.B."/>
            <person name="Clum A."/>
            <person name="Lindquist E."/>
            <person name="Daum C."/>
            <person name="Ramamoorthy G.K."/>
            <person name="Gryganskyi A."/>
            <person name="Culley D."/>
            <person name="Magnuson J.K."/>
            <person name="James T.Y."/>
            <person name="O'Malley M.A."/>
            <person name="Stajich J.E."/>
            <person name="Spatafora J.W."/>
            <person name="Visel A."/>
            <person name="Grigoriev I.V."/>
        </authorList>
    </citation>
    <scope>NUCLEOTIDE SEQUENCE [LARGE SCALE GENOMIC DNA]</scope>
    <source>
        <strain evidence="2 3">CBS 115471</strain>
    </source>
</reference>
<evidence type="ECO:0000313" key="2">
    <source>
        <dbReference type="EMBL" id="ORY19718.1"/>
    </source>
</evidence>
<keyword evidence="1" id="KW-1133">Transmembrane helix</keyword>
<accession>A0A1Y2AB22</accession>
<evidence type="ECO:0000313" key="3">
    <source>
        <dbReference type="Proteomes" id="UP000193144"/>
    </source>
</evidence>
<gene>
    <name evidence="2" type="ORF">BCR34DRAFT_670211</name>
</gene>
<feature type="transmembrane region" description="Helical" evidence="1">
    <location>
        <begin position="96"/>
        <end position="116"/>
    </location>
</feature>
<sequence length="293" mass="33454">MASFSRSFTNIFRGQSLHLPSSVRVAIFTARSQPLNACLRARFTSQSFFRQQARPSGYPSILRRTSPAFASSDPVLQAVEASKAPIVLYKAADRHAYLLGVYAFACFTLGCSLLTLKWRYELPKDLPGFVGPTYVVIAFVWIGISAYIFTAPASRCASIEVIPNRLIGRAPQMRIRSRTAPIIMPEWVQIVDIGEPMLDRKVYPVVRELLEANRARTQSLTDDLVDVHPINRFWIVVARFFNQKWTSFFLRFKFAIFRFGYVKIDVQDRRWKIDCTGYLLEDGRALDRLLAVV</sequence>
<name>A0A1Y2AB22_9PLEO</name>
<dbReference type="EMBL" id="MCFA01000001">
    <property type="protein sequence ID" value="ORY19718.1"/>
    <property type="molecule type" value="Genomic_DNA"/>
</dbReference>
<protein>
    <submittedName>
        <fullName evidence="2">Uncharacterized protein</fullName>
    </submittedName>
</protein>